<gene>
    <name evidence="2" type="ORF">SPPG_02375</name>
</gene>
<protein>
    <submittedName>
        <fullName evidence="2">Uncharacterized protein</fullName>
    </submittedName>
</protein>
<feature type="transmembrane region" description="Helical" evidence="1">
    <location>
        <begin position="142"/>
        <end position="163"/>
    </location>
</feature>
<name>A0A0L0HQW1_SPIPD</name>
<proteinExistence type="predicted"/>
<dbReference type="RefSeq" id="XP_016611369.1">
    <property type="nucleotide sequence ID" value="XM_016750666.1"/>
</dbReference>
<feature type="transmembrane region" description="Helical" evidence="1">
    <location>
        <begin position="175"/>
        <end position="194"/>
    </location>
</feature>
<keyword evidence="1" id="KW-0472">Membrane</keyword>
<dbReference type="VEuPathDB" id="FungiDB:SPPG_02375"/>
<dbReference type="EMBL" id="KQ257452">
    <property type="protein sequence ID" value="KND03330.1"/>
    <property type="molecule type" value="Genomic_DNA"/>
</dbReference>
<dbReference type="EMBL" id="KQ257452">
    <property type="protein sequence ID" value="KND03331.1"/>
    <property type="molecule type" value="Genomic_DNA"/>
</dbReference>
<feature type="transmembrane region" description="Helical" evidence="1">
    <location>
        <begin position="100"/>
        <end position="122"/>
    </location>
</feature>
<dbReference type="Proteomes" id="UP000053201">
    <property type="component" value="Unassembled WGS sequence"/>
</dbReference>
<keyword evidence="3" id="KW-1185">Reference proteome</keyword>
<sequence>MVSFYLLHRGLSYFTLTGTNFLPLIKHSMDLYYAKKYAGVPCEKPWFKYTCFDDFATDWTYTTELGCISVIALLTVLMLGFHTGLAIYHFACSCRGKSEGFLAGTELGCCGAAAVIISFAAYDAEVDRAAGTEAKWRRTTRFLTAILQLPLIIAACVAINIVTGSEAWDSQRSSLWLLLVVLMLNLASLVENLYEGLLMMK</sequence>
<keyword evidence="1" id="KW-1133">Transmembrane helix</keyword>
<evidence type="ECO:0000256" key="1">
    <source>
        <dbReference type="SAM" id="Phobius"/>
    </source>
</evidence>
<dbReference type="RefSeq" id="XP_016611370.1">
    <property type="nucleotide sequence ID" value="XM_016750667.1"/>
</dbReference>
<accession>A0A0L0HQW1</accession>
<dbReference type="AlphaFoldDB" id="A0A0L0HQW1"/>
<dbReference type="GeneID" id="27685965"/>
<keyword evidence="1" id="KW-0812">Transmembrane</keyword>
<organism evidence="2 3">
    <name type="scientific">Spizellomyces punctatus (strain DAOM BR117)</name>
    <dbReference type="NCBI Taxonomy" id="645134"/>
    <lineage>
        <taxon>Eukaryota</taxon>
        <taxon>Fungi</taxon>
        <taxon>Fungi incertae sedis</taxon>
        <taxon>Chytridiomycota</taxon>
        <taxon>Chytridiomycota incertae sedis</taxon>
        <taxon>Chytridiomycetes</taxon>
        <taxon>Spizellomycetales</taxon>
        <taxon>Spizellomycetaceae</taxon>
        <taxon>Spizellomyces</taxon>
    </lineage>
</organism>
<feature type="transmembrane region" description="Helical" evidence="1">
    <location>
        <begin position="68"/>
        <end position="88"/>
    </location>
</feature>
<dbReference type="OrthoDB" id="2128163at2759"/>
<evidence type="ECO:0000313" key="3">
    <source>
        <dbReference type="Proteomes" id="UP000053201"/>
    </source>
</evidence>
<reference evidence="2 3" key="1">
    <citation type="submission" date="2009-08" db="EMBL/GenBank/DDBJ databases">
        <title>The Genome Sequence of Spizellomyces punctatus strain DAOM BR117.</title>
        <authorList>
            <consortium name="The Broad Institute Genome Sequencing Platform"/>
            <person name="Russ C."/>
            <person name="Cuomo C."/>
            <person name="Shea T."/>
            <person name="Young S.K."/>
            <person name="Zeng Q."/>
            <person name="Koehrsen M."/>
            <person name="Haas B."/>
            <person name="Borodovsky M."/>
            <person name="Guigo R."/>
            <person name="Alvarado L."/>
            <person name="Berlin A."/>
            <person name="Bochicchio J."/>
            <person name="Borenstein D."/>
            <person name="Chapman S."/>
            <person name="Chen Z."/>
            <person name="Engels R."/>
            <person name="Freedman E."/>
            <person name="Gellesch M."/>
            <person name="Goldberg J."/>
            <person name="Griggs A."/>
            <person name="Gujja S."/>
            <person name="Heiman D."/>
            <person name="Hepburn T."/>
            <person name="Howarth C."/>
            <person name="Jen D."/>
            <person name="Larson L."/>
            <person name="Lewis B."/>
            <person name="Mehta T."/>
            <person name="Park D."/>
            <person name="Pearson M."/>
            <person name="Roberts A."/>
            <person name="Saif S."/>
            <person name="Shenoy N."/>
            <person name="Sisk P."/>
            <person name="Stolte C."/>
            <person name="Sykes S."/>
            <person name="Thomson T."/>
            <person name="Walk T."/>
            <person name="White J."/>
            <person name="Yandava C."/>
            <person name="Burger G."/>
            <person name="Gray M.W."/>
            <person name="Holland P.W.H."/>
            <person name="King N."/>
            <person name="Lang F.B.F."/>
            <person name="Roger A.J."/>
            <person name="Ruiz-Trillo I."/>
            <person name="Lander E."/>
            <person name="Nusbaum C."/>
        </authorList>
    </citation>
    <scope>NUCLEOTIDE SEQUENCE [LARGE SCALE GENOMIC DNA]</scope>
    <source>
        <strain evidence="2 3">DAOM BR117</strain>
    </source>
</reference>
<evidence type="ECO:0000313" key="2">
    <source>
        <dbReference type="EMBL" id="KND03330.1"/>
    </source>
</evidence>